<dbReference type="EMBL" id="JAATIQ010000499">
    <property type="protein sequence ID" value="KAF4353620.1"/>
    <property type="molecule type" value="Genomic_DNA"/>
</dbReference>
<reference evidence="1 2" key="1">
    <citation type="journal article" date="2020" name="bioRxiv">
        <title>Sequence and annotation of 42 cannabis genomes reveals extensive copy number variation in cannabinoid synthesis and pathogen resistance genes.</title>
        <authorList>
            <person name="Mckernan K.J."/>
            <person name="Helbert Y."/>
            <person name="Kane L.T."/>
            <person name="Ebling H."/>
            <person name="Zhang L."/>
            <person name="Liu B."/>
            <person name="Eaton Z."/>
            <person name="Mclaughlin S."/>
            <person name="Kingan S."/>
            <person name="Baybayan P."/>
            <person name="Concepcion G."/>
            <person name="Jordan M."/>
            <person name="Riva A."/>
            <person name="Barbazuk W."/>
            <person name="Harkins T."/>
        </authorList>
    </citation>
    <scope>NUCLEOTIDE SEQUENCE [LARGE SCALE GENOMIC DNA]</scope>
    <source>
        <strain evidence="2">cv. Jamaican Lion 4</strain>
        <tissue evidence="1">Leaf</tissue>
    </source>
</reference>
<evidence type="ECO:0000313" key="2">
    <source>
        <dbReference type="Proteomes" id="UP000583929"/>
    </source>
</evidence>
<dbReference type="Gene3D" id="1.25.40.10">
    <property type="entry name" value="Tetratricopeptide repeat domain"/>
    <property type="match status" value="1"/>
</dbReference>
<dbReference type="Pfam" id="PF06552">
    <property type="entry name" value="TOM20_plant"/>
    <property type="match status" value="1"/>
</dbReference>
<dbReference type="InterPro" id="IPR011990">
    <property type="entry name" value="TPR-like_helical_dom_sf"/>
</dbReference>
<protein>
    <submittedName>
        <fullName evidence="1">Uncharacterized protein</fullName>
    </submittedName>
</protein>
<sequence length="61" mass="7228">MENHSHGFIAEDFDHLLLFEHAPKTDHSLENLTMWARALELSQFHNVLDLKKMIKLPFKNQ</sequence>
<dbReference type="Proteomes" id="UP000583929">
    <property type="component" value="Unassembled WGS sequence"/>
</dbReference>
<evidence type="ECO:0000313" key="1">
    <source>
        <dbReference type="EMBL" id="KAF4353620.1"/>
    </source>
</evidence>
<comment type="caution">
    <text evidence="1">The sequence shown here is derived from an EMBL/GenBank/DDBJ whole genome shotgun (WGS) entry which is preliminary data.</text>
</comment>
<organism evidence="1 2">
    <name type="scientific">Cannabis sativa</name>
    <name type="common">Hemp</name>
    <name type="synonym">Marijuana</name>
    <dbReference type="NCBI Taxonomy" id="3483"/>
    <lineage>
        <taxon>Eukaryota</taxon>
        <taxon>Viridiplantae</taxon>
        <taxon>Streptophyta</taxon>
        <taxon>Embryophyta</taxon>
        <taxon>Tracheophyta</taxon>
        <taxon>Spermatophyta</taxon>
        <taxon>Magnoliopsida</taxon>
        <taxon>eudicotyledons</taxon>
        <taxon>Gunneridae</taxon>
        <taxon>Pentapetalae</taxon>
        <taxon>rosids</taxon>
        <taxon>fabids</taxon>
        <taxon>Rosales</taxon>
        <taxon>Cannabaceae</taxon>
        <taxon>Cannabis</taxon>
    </lineage>
</organism>
<proteinExistence type="predicted"/>
<name>A0A7J6E6Y5_CANSA</name>
<gene>
    <name evidence="1" type="ORF">G4B88_009348</name>
</gene>
<dbReference type="AlphaFoldDB" id="A0A7J6E6Y5"/>
<accession>A0A7J6E6Y5</accession>
<keyword evidence="2" id="KW-1185">Reference proteome</keyword>